<evidence type="ECO:0000313" key="1">
    <source>
        <dbReference type="EMBL" id="KAI5676547.1"/>
    </source>
</evidence>
<dbReference type="EMBL" id="CM044702">
    <property type="protein sequence ID" value="KAI5676547.1"/>
    <property type="molecule type" value="Genomic_DNA"/>
</dbReference>
<accession>A0ACC0BVC9</accession>
<protein>
    <submittedName>
        <fullName evidence="1">Uncharacterized protein</fullName>
    </submittedName>
</protein>
<evidence type="ECO:0000313" key="2">
    <source>
        <dbReference type="Proteomes" id="UP001060085"/>
    </source>
</evidence>
<name>A0ACC0BVC9_CATRO</name>
<gene>
    <name evidence="1" type="ORF">M9H77_07497</name>
</gene>
<organism evidence="1 2">
    <name type="scientific">Catharanthus roseus</name>
    <name type="common">Madagascar periwinkle</name>
    <name type="synonym">Vinca rosea</name>
    <dbReference type="NCBI Taxonomy" id="4058"/>
    <lineage>
        <taxon>Eukaryota</taxon>
        <taxon>Viridiplantae</taxon>
        <taxon>Streptophyta</taxon>
        <taxon>Embryophyta</taxon>
        <taxon>Tracheophyta</taxon>
        <taxon>Spermatophyta</taxon>
        <taxon>Magnoliopsida</taxon>
        <taxon>eudicotyledons</taxon>
        <taxon>Gunneridae</taxon>
        <taxon>Pentapetalae</taxon>
        <taxon>asterids</taxon>
        <taxon>lamiids</taxon>
        <taxon>Gentianales</taxon>
        <taxon>Apocynaceae</taxon>
        <taxon>Rauvolfioideae</taxon>
        <taxon>Vinceae</taxon>
        <taxon>Catharanthinae</taxon>
        <taxon>Catharanthus</taxon>
    </lineage>
</organism>
<reference evidence="2" key="1">
    <citation type="journal article" date="2023" name="Nat. Plants">
        <title>Single-cell RNA sequencing provides a high-resolution roadmap for understanding the multicellular compartmentation of specialized metabolism.</title>
        <authorList>
            <person name="Sun S."/>
            <person name="Shen X."/>
            <person name="Li Y."/>
            <person name="Li Y."/>
            <person name="Wang S."/>
            <person name="Li R."/>
            <person name="Zhang H."/>
            <person name="Shen G."/>
            <person name="Guo B."/>
            <person name="Wei J."/>
            <person name="Xu J."/>
            <person name="St-Pierre B."/>
            <person name="Chen S."/>
            <person name="Sun C."/>
        </authorList>
    </citation>
    <scope>NUCLEOTIDE SEQUENCE [LARGE SCALE GENOMIC DNA]</scope>
</reference>
<keyword evidence="2" id="KW-1185">Reference proteome</keyword>
<comment type="caution">
    <text evidence="1">The sequence shown here is derived from an EMBL/GenBank/DDBJ whole genome shotgun (WGS) entry which is preliminary data.</text>
</comment>
<dbReference type="Proteomes" id="UP001060085">
    <property type="component" value="Linkage Group LG02"/>
</dbReference>
<proteinExistence type="predicted"/>
<sequence>MFPEDYLISVEKLKWFWIAEDFIQGEGRAEDIAEDYLIELMDRSLIQVAENFWGNTYKCRIHDLLRDVAVEKAKEVNLFDIYDPNKSTSSRRRQAIHNHIGKYLPFGSSHRILRSMLLFNPDYQESVKIGLLDFTCQRFRYLRVLDLENVKCRFHSGSRSSSHTLGDIGNLVHLKYLGLTNTNLSQLPKHIFCRLNGDLNVVNLINLRTLRYVRYHKWAEMDTNNLVNLEELAIEHINPIEKANYSLETIGKLKNLRNLFLGCSVSAGFPSLEPLSSCRSLFKLWLDGRIENQSWLEVLPISLTELNLSCTVIMERRFSAAKEFPQLEALYLSDLHSLEKWGSEKGGLPVLRGLGRHGCPMLKMIPGKI</sequence>